<sequence length="481" mass="54991">MADRVGRRAPPLEWDLEETKSGLGNAGCAWQRRWKDGPTFFSRRLKREPTVLQQNRGSFGCCDRSVLRLHDESKYHRKDCVFKWGSQPQRRGNHSLRIHSRLAKEFSPFSNWDFKGQNQNNSKAGGNLRDSRLKYGHDFTFSQAVNSKDCQCKGLLQGFDARGNKFREDNMFSHRKGLLKGSANLHSRLRKDDYRDRDLDGNQDHKPAFDSATPEYGISIESKEFHFNCFHKSVCISEIKSGFISSFVFDRDNLLWLRDSILKISLDRWVNSRFELGNFIILFDSNYYGGFIRIINKGISSIFVPEGRYGSGFRDFLAGLFKAINLLAGFDIEGFSPSTISVDLSSLPDMISSSDETREFNACSKMDVNEVENVYFPKRNRIGKNSRPNIITYPSLQDLITQFRADQMILDKKMKPEASAQDVTISSFISTTTSPVIADQNDLIEVTEDCCFTPVISRRNKKKLAIQASSMQTRSQSRLKA</sequence>
<dbReference type="Proteomes" id="UP001152523">
    <property type="component" value="Unassembled WGS sequence"/>
</dbReference>
<dbReference type="AlphaFoldDB" id="A0AAV0GH25"/>
<keyword evidence="2" id="KW-1185">Reference proteome</keyword>
<evidence type="ECO:0000313" key="1">
    <source>
        <dbReference type="EMBL" id="CAH9146817.1"/>
    </source>
</evidence>
<reference evidence="1" key="1">
    <citation type="submission" date="2022-07" db="EMBL/GenBank/DDBJ databases">
        <authorList>
            <person name="Macas J."/>
            <person name="Novak P."/>
            <person name="Neumann P."/>
        </authorList>
    </citation>
    <scope>NUCLEOTIDE SEQUENCE</scope>
</reference>
<organism evidence="1 2">
    <name type="scientific">Cuscuta epithymum</name>
    <dbReference type="NCBI Taxonomy" id="186058"/>
    <lineage>
        <taxon>Eukaryota</taxon>
        <taxon>Viridiplantae</taxon>
        <taxon>Streptophyta</taxon>
        <taxon>Embryophyta</taxon>
        <taxon>Tracheophyta</taxon>
        <taxon>Spermatophyta</taxon>
        <taxon>Magnoliopsida</taxon>
        <taxon>eudicotyledons</taxon>
        <taxon>Gunneridae</taxon>
        <taxon>Pentapetalae</taxon>
        <taxon>asterids</taxon>
        <taxon>lamiids</taxon>
        <taxon>Solanales</taxon>
        <taxon>Convolvulaceae</taxon>
        <taxon>Cuscuteae</taxon>
        <taxon>Cuscuta</taxon>
        <taxon>Cuscuta subgen. Cuscuta</taxon>
    </lineage>
</organism>
<dbReference type="EMBL" id="CAMAPF010001117">
    <property type="protein sequence ID" value="CAH9146817.1"/>
    <property type="molecule type" value="Genomic_DNA"/>
</dbReference>
<proteinExistence type="predicted"/>
<gene>
    <name evidence="1" type="ORF">CEPIT_LOCUS43274</name>
</gene>
<accession>A0AAV0GH25</accession>
<comment type="caution">
    <text evidence="1">The sequence shown here is derived from an EMBL/GenBank/DDBJ whole genome shotgun (WGS) entry which is preliminary data.</text>
</comment>
<name>A0AAV0GH25_9ASTE</name>
<protein>
    <submittedName>
        <fullName evidence="1">Uncharacterized protein</fullName>
    </submittedName>
</protein>
<evidence type="ECO:0000313" key="2">
    <source>
        <dbReference type="Proteomes" id="UP001152523"/>
    </source>
</evidence>